<comment type="caution">
    <text evidence="6">The sequence shown here is derived from an EMBL/GenBank/DDBJ whole genome shotgun (WGS) entry which is preliminary data.</text>
</comment>
<protein>
    <submittedName>
        <fullName evidence="6">Tetratricopeptide (TPR) repeat protein</fullName>
    </submittedName>
</protein>
<dbReference type="InterPro" id="IPR024618">
    <property type="entry name" value="DUF3857"/>
</dbReference>
<evidence type="ECO:0000313" key="7">
    <source>
        <dbReference type="Proteomes" id="UP001262754"/>
    </source>
</evidence>
<reference evidence="6 7" key="1">
    <citation type="submission" date="2023-07" db="EMBL/GenBank/DDBJ databases">
        <title>Sorghum-associated microbial communities from plants grown in Nebraska, USA.</title>
        <authorList>
            <person name="Schachtman D."/>
        </authorList>
    </citation>
    <scope>NUCLEOTIDE SEQUENCE [LARGE SCALE GENOMIC DNA]</scope>
    <source>
        <strain evidence="6 7">DS2154</strain>
    </source>
</reference>
<dbReference type="Pfam" id="PF14559">
    <property type="entry name" value="TPR_19"/>
    <property type="match status" value="2"/>
</dbReference>
<evidence type="ECO:0000256" key="2">
    <source>
        <dbReference type="ARBA" id="ARBA00022803"/>
    </source>
</evidence>
<dbReference type="Proteomes" id="UP001262754">
    <property type="component" value="Unassembled WGS sequence"/>
</dbReference>
<feature type="signal peptide" evidence="4">
    <location>
        <begin position="1"/>
        <end position="20"/>
    </location>
</feature>
<dbReference type="InterPro" id="IPR019734">
    <property type="entry name" value="TPR_rpt"/>
</dbReference>
<dbReference type="Pfam" id="PF13432">
    <property type="entry name" value="TPR_16"/>
    <property type="match status" value="1"/>
</dbReference>
<dbReference type="InterPro" id="IPR011990">
    <property type="entry name" value="TPR-like_helical_dom_sf"/>
</dbReference>
<keyword evidence="4" id="KW-0732">Signal</keyword>
<dbReference type="InterPro" id="IPR050498">
    <property type="entry name" value="Ycf3"/>
</dbReference>
<evidence type="ECO:0000256" key="1">
    <source>
        <dbReference type="ARBA" id="ARBA00022737"/>
    </source>
</evidence>
<evidence type="ECO:0000256" key="4">
    <source>
        <dbReference type="SAM" id="SignalP"/>
    </source>
</evidence>
<evidence type="ECO:0000259" key="5">
    <source>
        <dbReference type="Pfam" id="PF12969"/>
    </source>
</evidence>
<dbReference type="Pfam" id="PF12969">
    <property type="entry name" value="DUF3857"/>
    <property type="match status" value="1"/>
</dbReference>
<keyword evidence="7" id="KW-1185">Reference proteome</keyword>
<keyword evidence="1" id="KW-0677">Repeat</keyword>
<dbReference type="PROSITE" id="PS50005">
    <property type="entry name" value="TPR"/>
    <property type="match status" value="2"/>
</dbReference>
<evidence type="ECO:0000313" key="6">
    <source>
        <dbReference type="EMBL" id="MDR6530178.1"/>
    </source>
</evidence>
<dbReference type="SUPFAM" id="SSF48452">
    <property type="entry name" value="TPR-like"/>
    <property type="match status" value="2"/>
</dbReference>
<dbReference type="Gene3D" id="2.60.40.3140">
    <property type="match status" value="1"/>
</dbReference>
<dbReference type="Gene3D" id="3.10.620.30">
    <property type="match status" value="1"/>
</dbReference>
<dbReference type="Gene3D" id="1.25.40.10">
    <property type="entry name" value="Tetratricopeptide repeat domain"/>
    <property type="match status" value="3"/>
</dbReference>
<organism evidence="6 7">
    <name type="scientific">Caulobacter rhizosphaerae</name>
    <dbReference type="NCBI Taxonomy" id="2010972"/>
    <lineage>
        <taxon>Bacteria</taxon>
        <taxon>Pseudomonadati</taxon>
        <taxon>Pseudomonadota</taxon>
        <taxon>Alphaproteobacteria</taxon>
        <taxon>Caulobacterales</taxon>
        <taxon>Caulobacteraceae</taxon>
        <taxon>Caulobacter</taxon>
    </lineage>
</organism>
<feature type="domain" description="DUF3857" evidence="5">
    <location>
        <begin position="76"/>
        <end position="237"/>
    </location>
</feature>
<keyword evidence="2 3" id="KW-0802">TPR repeat</keyword>
<dbReference type="RefSeq" id="WP_310029523.1">
    <property type="nucleotide sequence ID" value="NZ_JAVDRL010000003.1"/>
</dbReference>
<evidence type="ECO:0000256" key="3">
    <source>
        <dbReference type="PROSITE-ProRule" id="PRU00339"/>
    </source>
</evidence>
<accession>A0ABU1MVG3</accession>
<feature type="chain" id="PRO_5046195624" evidence="4">
    <location>
        <begin position="21"/>
        <end position="1021"/>
    </location>
</feature>
<proteinExistence type="predicted"/>
<gene>
    <name evidence="6" type="ORF">J2800_000914</name>
</gene>
<feature type="repeat" description="TPR" evidence="3">
    <location>
        <begin position="942"/>
        <end position="975"/>
    </location>
</feature>
<feature type="repeat" description="TPR" evidence="3">
    <location>
        <begin position="805"/>
        <end position="838"/>
    </location>
</feature>
<dbReference type="EMBL" id="JAVDRL010000003">
    <property type="protein sequence ID" value="MDR6530178.1"/>
    <property type="molecule type" value="Genomic_DNA"/>
</dbReference>
<dbReference type="SMART" id="SM00028">
    <property type="entry name" value="TPR"/>
    <property type="match status" value="8"/>
</dbReference>
<sequence>MAAVTATASAVVAAPASVRAAANHTAPAEGRTVLYGAPAPWVKPAEAPPAPTATPGAAYVYQLIDQQVRISADGDETYTDVVFKILTEEGLAAGSLKLDWDPASEIITVHRLVILRDGEAIDVLKSDKFEILRRETNLESAMLDGRLTAALQVKGLRVGDSLAFTISRRYRDPVPGARSEWRSSVDHAGVAPRVRIRALWTKDRPMRWLKGSDLPAPVVSETEAGGELLLDLKDIKAPQAPTGAPMRYAYIDQLSLSGFETWGQVSSLMAPYYARAATLEAGSPLKAEADKIKAASTDPAVRAALALKLVQSQVRYVFVGLDGGGRKPSAADETWRHRFGDCKGKTALLLALLSQLDIPAEAALVNSSGQGDGLDQRLPGQDMFDHVLVRATVNGQTYWLDGTRSGDENIANLDVPPFRWALPLRANGADLEKMEPRPLLRPYSETVMRVDASAGADVAAEVTIQAIQRGDQAIETNRQISSQPRDEVVRASLRSWSEQISWVDFTDIDWTYDANAALFVANLRGKGKIHWWPVAGGLRQWDLDGAALTYTSFQRDSAMDTKAPYGVAYPSFGRWVTAVILPDGGEGYQTNGRSLNEVVGGAKVLRAYDQSHGRVTVIRSLRTVASEISAEDAKVSTQRAREGVGVVAIRAIDKDSKEAPKVAPQPVDRGPLSAGYDAWANDRQDLASRLFQKARDAQPTEDAAWSALVNLAVSRKDYAGALKLCDQAARKSASPQQVWQANRAGVLIAADRAEEAVAELEKALSAKPDDKNLLLILARAHGHLKKMDLARKDLDRGLAAAPTDTELQRARGWAALEAKDYDDAVARFEALVAAEPDNIYRLMNLSHAYQMAKRPEAALREADEALRIDPFDTDALTWRAELLQRQKRFDLALADAETIVTLRPDIASSWNSRCWARAVAGVELDKALADCNASLKLRPRSASILDSRALTQLRRGELKAALADYDAALAVEPKQAASLYGRGLVKQKLGDRTGGQADLQAAVALEPEVAERFESYGLKAG</sequence>
<dbReference type="InterPro" id="IPR038765">
    <property type="entry name" value="Papain-like_cys_pep_sf"/>
</dbReference>
<name>A0ABU1MVG3_9CAUL</name>
<dbReference type="PANTHER" id="PTHR44858:SF1">
    <property type="entry name" value="UDP-N-ACETYLGLUCOSAMINE--PEPTIDE N-ACETYLGLUCOSAMINYLTRANSFERASE SPINDLY-RELATED"/>
    <property type="match status" value="1"/>
</dbReference>
<dbReference type="SUPFAM" id="SSF54001">
    <property type="entry name" value="Cysteine proteinases"/>
    <property type="match status" value="1"/>
</dbReference>
<dbReference type="PANTHER" id="PTHR44858">
    <property type="entry name" value="TETRATRICOPEPTIDE REPEAT PROTEIN 6"/>
    <property type="match status" value="1"/>
</dbReference>